<dbReference type="PANTHER" id="PTHR12896">
    <property type="entry name" value="PAX6 NEIGHBOR PROTEIN PAXNEB"/>
    <property type="match status" value="1"/>
</dbReference>
<feature type="compositionally biased region" description="Low complexity" evidence="9">
    <location>
        <begin position="59"/>
        <end position="68"/>
    </location>
</feature>
<dbReference type="GO" id="GO:0033588">
    <property type="term" value="C:elongator holoenzyme complex"/>
    <property type="evidence" value="ECO:0007669"/>
    <property type="project" value="InterPro"/>
</dbReference>
<dbReference type="GO" id="GO:0002098">
    <property type="term" value="P:tRNA wobble uridine modification"/>
    <property type="evidence" value="ECO:0007669"/>
    <property type="project" value="InterPro"/>
</dbReference>
<accession>A0AAN6G5K7</accession>
<feature type="region of interest" description="Disordered" evidence="9">
    <location>
        <begin position="565"/>
        <end position="619"/>
    </location>
</feature>
<organism evidence="10 11">
    <name type="scientific">Tilletia horrida</name>
    <dbReference type="NCBI Taxonomy" id="155126"/>
    <lineage>
        <taxon>Eukaryota</taxon>
        <taxon>Fungi</taxon>
        <taxon>Dikarya</taxon>
        <taxon>Basidiomycota</taxon>
        <taxon>Ustilaginomycotina</taxon>
        <taxon>Exobasidiomycetes</taxon>
        <taxon>Tilletiales</taxon>
        <taxon>Tilletiaceae</taxon>
        <taxon>Tilletia</taxon>
    </lineage>
</organism>
<comment type="caution">
    <text evidence="10">The sequence shown here is derived from an EMBL/GenBank/DDBJ whole genome shotgun (WGS) entry which is preliminary data.</text>
</comment>
<evidence type="ECO:0000256" key="7">
    <source>
        <dbReference type="ARBA" id="ARBA00022694"/>
    </source>
</evidence>
<evidence type="ECO:0000256" key="1">
    <source>
        <dbReference type="ARBA" id="ARBA00004123"/>
    </source>
</evidence>
<sequence>MSSFKRRVPDVGVGVSAGAAARTAPTAGPSSAAGVPTPSPAAGPSASSSLHKLPDGVRPSPTSSLPQPLLSSGIAALDDLVAGRGMPSGTTLLLLPEDYTQPLTTSRASSASQPLDAWALAAAEPYTDLVLAYGIAQGIAHRHVNIVIGEQAGAFCQSLMARIGDEPEPASSSSSPASTSATAANSKQGASDSTDLKIAFRYANLPILNNDDQDQPKAAAQGAQSTFSSSSASSEFPSPFDLSRRISPRVLEKARADGLLHCIEVGPSLDASAASTLDHILEQVQERVKLLKTAAESSPDAQAPVLRIHIRALGSLAWQPSATPAALFAFLLRIKSLLRSLSVAPAPGMAADSAGANQAHKIPAIATCTLSSHAITASPAVDLVHRLASLADTALALSSFDARPSLRHLLVPPPSSTSSSSSSSSQRSSKGSRSSHKTAHGYTGAVRVLRSAAGIGGWPNEVVRASVLRGMSSSSSASSASSSASASSGAGGAGENDLAFRVGRKKLTIELLNVDDIGLVRRDEAEEQQKGGGAAGGKDSEGDDVLRRMEELRVKEEELRAAARAAALPLPSSRSNPQVITQQSAPSGALSSPPTSAATHGASPGTGSSHLAPGAAGTSSFKRGGGGLASLRARGLAARAAAAGSTGGPAPAPAPITVELEPSGGDGGKAGANGAGSRANSSAAGPPKPKVHRPAVFEKRADQLEF</sequence>
<feature type="compositionally biased region" description="Gly residues" evidence="9">
    <location>
        <begin position="664"/>
        <end position="674"/>
    </location>
</feature>
<name>A0AAN6G5K7_9BASI</name>
<evidence type="ECO:0000256" key="2">
    <source>
        <dbReference type="ARBA" id="ARBA00004496"/>
    </source>
</evidence>
<feature type="compositionally biased region" description="Polar residues" evidence="9">
    <location>
        <begin position="572"/>
        <end position="598"/>
    </location>
</feature>
<feature type="region of interest" description="Disordered" evidence="9">
    <location>
        <begin position="209"/>
        <end position="240"/>
    </location>
</feature>
<dbReference type="GO" id="GO:0005737">
    <property type="term" value="C:cytoplasm"/>
    <property type="evidence" value="ECO:0007669"/>
    <property type="project" value="UniProtKB-SubCell"/>
</dbReference>
<evidence type="ECO:0000256" key="8">
    <source>
        <dbReference type="ARBA" id="ARBA00023242"/>
    </source>
</evidence>
<dbReference type="Pfam" id="PF05625">
    <property type="entry name" value="PAXNEB"/>
    <property type="match status" value="1"/>
</dbReference>
<feature type="region of interest" description="Disordered" evidence="9">
    <location>
        <begin position="642"/>
        <end position="706"/>
    </location>
</feature>
<feature type="compositionally biased region" description="Low complexity" evidence="9">
    <location>
        <begin position="169"/>
        <end position="184"/>
    </location>
</feature>
<gene>
    <name evidence="10" type="primary">ELP4</name>
    <name evidence="10" type="ORF">OC842_006668</name>
</gene>
<dbReference type="InterPro" id="IPR027417">
    <property type="entry name" value="P-loop_NTPase"/>
</dbReference>
<keyword evidence="7" id="KW-0819">tRNA processing</keyword>
<feature type="compositionally biased region" description="Basic and acidic residues" evidence="9">
    <location>
        <begin position="695"/>
        <end position="706"/>
    </location>
</feature>
<evidence type="ECO:0000256" key="5">
    <source>
        <dbReference type="ARBA" id="ARBA00020265"/>
    </source>
</evidence>
<comment type="similarity">
    <text evidence="4">Belongs to the ELP4 family.</text>
</comment>
<feature type="compositionally biased region" description="Low complexity" evidence="9">
    <location>
        <begin position="218"/>
        <end position="239"/>
    </location>
</feature>
<feature type="region of interest" description="Disordered" evidence="9">
    <location>
        <begin position="524"/>
        <end position="544"/>
    </location>
</feature>
<feature type="compositionally biased region" description="Low complexity" evidence="9">
    <location>
        <begin position="416"/>
        <end position="432"/>
    </location>
</feature>
<dbReference type="AlphaFoldDB" id="A0AAN6G5K7"/>
<evidence type="ECO:0000256" key="9">
    <source>
        <dbReference type="SAM" id="MobiDB-lite"/>
    </source>
</evidence>
<dbReference type="GO" id="GO:0008023">
    <property type="term" value="C:transcription elongation factor complex"/>
    <property type="evidence" value="ECO:0007669"/>
    <property type="project" value="TreeGrafter"/>
</dbReference>
<comment type="subcellular location">
    <subcellularLocation>
        <location evidence="2">Cytoplasm</location>
    </subcellularLocation>
    <subcellularLocation>
        <location evidence="1">Nucleus</location>
    </subcellularLocation>
</comment>
<dbReference type="Proteomes" id="UP001176521">
    <property type="component" value="Unassembled WGS sequence"/>
</dbReference>
<feature type="region of interest" description="Disordered" evidence="9">
    <location>
        <begin position="473"/>
        <end position="494"/>
    </location>
</feature>
<dbReference type="EMBL" id="JAPDMQ010000639">
    <property type="protein sequence ID" value="KAK0521790.1"/>
    <property type="molecule type" value="Genomic_DNA"/>
</dbReference>
<evidence type="ECO:0000313" key="10">
    <source>
        <dbReference type="EMBL" id="KAK0521790.1"/>
    </source>
</evidence>
<feature type="region of interest" description="Disordered" evidence="9">
    <location>
        <begin position="1"/>
        <end position="68"/>
    </location>
</feature>
<evidence type="ECO:0000256" key="4">
    <source>
        <dbReference type="ARBA" id="ARBA00007573"/>
    </source>
</evidence>
<proteinExistence type="inferred from homology"/>
<keyword evidence="6" id="KW-0963">Cytoplasm</keyword>
<reference evidence="10" key="1">
    <citation type="journal article" date="2023" name="PhytoFront">
        <title>Draft Genome Resources of Seven Strains of Tilletia horrida, Causal Agent of Kernel Smut of Rice.</title>
        <authorList>
            <person name="Khanal S."/>
            <person name="Antony Babu S."/>
            <person name="Zhou X.G."/>
        </authorList>
    </citation>
    <scope>NUCLEOTIDE SEQUENCE</scope>
    <source>
        <strain evidence="10">TX3</strain>
    </source>
</reference>
<keyword evidence="11" id="KW-1185">Reference proteome</keyword>
<dbReference type="Gene3D" id="3.40.50.300">
    <property type="entry name" value="P-loop containing nucleotide triphosphate hydrolases"/>
    <property type="match status" value="1"/>
</dbReference>
<feature type="compositionally biased region" description="Low complexity" evidence="9">
    <location>
        <begin position="473"/>
        <end position="488"/>
    </location>
</feature>
<feature type="region of interest" description="Disordered" evidence="9">
    <location>
        <begin position="165"/>
        <end position="189"/>
    </location>
</feature>
<feature type="compositionally biased region" description="Low complexity" evidence="9">
    <location>
        <begin position="10"/>
        <end position="49"/>
    </location>
</feature>
<evidence type="ECO:0000256" key="3">
    <source>
        <dbReference type="ARBA" id="ARBA00005043"/>
    </source>
</evidence>
<keyword evidence="8" id="KW-0539">Nucleus</keyword>
<dbReference type="InterPro" id="IPR008728">
    <property type="entry name" value="Elongator_complex_protein_4"/>
</dbReference>
<comment type="pathway">
    <text evidence="3">tRNA modification; 5-methoxycarbonylmethyl-2-thiouridine-tRNA biosynthesis.</text>
</comment>
<feature type="region of interest" description="Disordered" evidence="9">
    <location>
        <begin position="408"/>
        <end position="441"/>
    </location>
</feature>
<dbReference type="PANTHER" id="PTHR12896:SF1">
    <property type="entry name" value="ELONGATOR COMPLEX PROTEIN 4"/>
    <property type="match status" value="1"/>
</dbReference>
<evidence type="ECO:0000313" key="11">
    <source>
        <dbReference type="Proteomes" id="UP001176521"/>
    </source>
</evidence>
<evidence type="ECO:0000256" key="6">
    <source>
        <dbReference type="ARBA" id="ARBA00022490"/>
    </source>
</evidence>
<protein>
    <recommendedName>
        <fullName evidence="5">Elongator complex protein 4</fullName>
    </recommendedName>
</protein>
<feature type="compositionally biased region" description="Low complexity" evidence="9">
    <location>
        <begin position="675"/>
        <end position="685"/>
    </location>
</feature>